<dbReference type="GO" id="GO:0016020">
    <property type="term" value="C:membrane"/>
    <property type="evidence" value="ECO:0007669"/>
    <property type="project" value="UniProtKB-SubCell"/>
</dbReference>
<reference evidence="7 8" key="1">
    <citation type="submission" date="2014-07" db="EMBL/GenBank/DDBJ databases">
        <title>Methanogenic archaea and the global carbon cycle.</title>
        <authorList>
            <person name="Henriksen J.R."/>
            <person name="Luke J."/>
            <person name="Reinhart S."/>
            <person name="Benedict M.N."/>
            <person name="Youngblut N.D."/>
            <person name="Metcalf M.E."/>
            <person name="Whitaker R.J."/>
            <person name="Metcalf W.W."/>
        </authorList>
    </citation>
    <scope>NUCLEOTIDE SEQUENCE [LARGE SCALE GENOMIC DNA]</scope>
    <source>
        <strain evidence="7 8">Z-761</strain>
    </source>
</reference>
<proteinExistence type="predicted"/>
<gene>
    <name evidence="7" type="ORF">MSVAZ_2350</name>
</gene>
<feature type="transmembrane region" description="Helical" evidence="5">
    <location>
        <begin position="31"/>
        <end position="48"/>
    </location>
</feature>
<dbReference type="EMBL" id="CP009520">
    <property type="protein sequence ID" value="AKB44619.1"/>
    <property type="molecule type" value="Genomic_DNA"/>
</dbReference>
<evidence type="ECO:0000256" key="3">
    <source>
        <dbReference type="ARBA" id="ARBA00022989"/>
    </source>
</evidence>
<evidence type="ECO:0000259" key="6">
    <source>
        <dbReference type="Pfam" id="PF04893"/>
    </source>
</evidence>
<keyword evidence="2 5" id="KW-0812">Transmembrane</keyword>
<evidence type="ECO:0000256" key="4">
    <source>
        <dbReference type="ARBA" id="ARBA00023136"/>
    </source>
</evidence>
<feature type="domain" description="Yip1" evidence="6">
    <location>
        <begin position="8"/>
        <end position="177"/>
    </location>
</feature>
<dbReference type="HOGENOM" id="CLU_118418_0_0_2"/>
<evidence type="ECO:0000256" key="5">
    <source>
        <dbReference type="SAM" id="Phobius"/>
    </source>
</evidence>
<dbReference type="Pfam" id="PF04893">
    <property type="entry name" value="Yip1"/>
    <property type="match status" value="1"/>
</dbReference>
<dbReference type="Proteomes" id="UP000033096">
    <property type="component" value="Chromosome"/>
</dbReference>
<dbReference type="RefSeq" id="WP_048124008.1">
    <property type="nucleotide sequence ID" value="NZ_CP009520.1"/>
</dbReference>
<dbReference type="AlphaFoldDB" id="A0A0E3Q6X6"/>
<keyword evidence="3 5" id="KW-1133">Transmembrane helix</keyword>
<protein>
    <recommendedName>
        <fullName evidence="6">Yip1 domain-containing protein</fullName>
    </recommendedName>
</protein>
<organism evidence="7 8">
    <name type="scientific">Methanosarcina vacuolata Z-761</name>
    <dbReference type="NCBI Taxonomy" id="1434123"/>
    <lineage>
        <taxon>Archaea</taxon>
        <taxon>Methanobacteriati</taxon>
        <taxon>Methanobacteriota</taxon>
        <taxon>Stenosarchaea group</taxon>
        <taxon>Methanomicrobia</taxon>
        <taxon>Methanosarcinales</taxon>
        <taxon>Methanosarcinaceae</taxon>
        <taxon>Methanosarcina</taxon>
    </lineage>
</organism>
<feature type="transmembrane region" description="Helical" evidence="5">
    <location>
        <begin position="117"/>
        <end position="143"/>
    </location>
</feature>
<name>A0A0E3Q6X6_9EURY</name>
<sequence length="194" mass="21976">MNYIKTWKEVMLRPSDFFRRMQTAEGYTDPLIFALISIILNVFFFTLFRDGMLRFGVQPSILTSSTMQDSGSNFIIFSNIIEPFIICIQCAFIMAQAFNLASKALGGTGNYNSTVNFMLYTNAPAVLAWIPILNFIAGIYYVYLNIVGGMIVHNVSMRKSIAILLLSVILFILLLALLVIFILCIYSAYEKYAY</sequence>
<dbReference type="KEGG" id="mvc:MSVAZ_2350"/>
<keyword evidence="8" id="KW-1185">Reference proteome</keyword>
<evidence type="ECO:0000313" key="8">
    <source>
        <dbReference type="Proteomes" id="UP000033096"/>
    </source>
</evidence>
<comment type="subcellular location">
    <subcellularLocation>
        <location evidence="1">Membrane</location>
        <topology evidence="1">Multi-pass membrane protein</topology>
    </subcellularLocation>
</comment>
<dbReference type="InterPro" id="IPR006977">
    <property type="entry name" value="Yip1_dom"/>
</dbReference>
<evidence type="ECO:0000256" key="1">
    <source>
        <dbReference type="ARBA" id="ARBA00004141"/>
    </source>
</evidence>
<accession>A0A0E3Q6X6</accession>
<feature type="transmembrane region" description="Helical" evidence="5">
    <location>
        <begin position="163"/>
        <end position="189"/>
    </location>
</feature>
<evidence type="ECO:0000313" key="7">
    <source>
        <dbReference type="EMBL" id="AKB44619.1"/>
    </source>
</evidence>
<feature type="transmembrane region" description="Helical" evidence="5">
    <location>
        <begin position="74"/>
        <end position="97"/>
    </location>
</feature>
<evidence type="ECO:0000256" key="2">
    <source>
        <dbReference type="ARBA" id="ARBA00022692"/>
    </source>
</evidence>
<dbReference type="GeneID" id="24810834"/>
<keyword evidence="4 5" id="KW-0472">Membrane</keyword>
<dbReference type="PATRIC" id="fig|1434123.4.peg.2873"/>